<dbReference type="InterPro" id="IPR034904">
    <property type="entry name" value="FSCA_dom_sf"/>
</dbReference>
<dbReference type="InterPro" id="IPR052339">
    <property type="entry name" value="Fe-S_Maturation_MIP18"/>
</dbReference>
<dbReference type="InterPro" id="IPR011883">
    <property type="entry name" value="PaaD-like"/>
</dbReference>
<sequence>MADAIRAIPDPEIPVITIDDLGIVRSIEVDEERRLVRVVLSPTYSGCPAMGLIEDLVRHEASRALMTAEVVTQLSPAWTTDWMSQRGRERLREFGIAPPTAGAAGAAGAAGSAHAPVPVQLTRHQVRCPRCGSDQTTEVARFGSTACKALRRCDVCREPFDEFKVI</sequence>
<name>A0A6I3IML4_9MICO</name>
<dbReference type="Pfam" id="PF23451">
    <property type="entry name" value="Zn_ribbon_PaaD"/>
    <property type="match status" value="1"/>
</dbReference>
<evidence type="ECO:0000259" key="2">
    <source>
        <dbReference type="Pfam" id="PF23451"/>
    </source>
</evidence>
<dbReference type="EMBL" id="WLVL01000018">
    <property type="protein sequence ID" value="MTB71210.1"/>
    <property type="molecule type" value="Genomic_DNA"/>
</dbReference>
<dbReference type="Gene3D" id="3.30.300.130">
    <property type="entry name" value="Fe-S cluster assembly (FSCA)"/>
    <property type="match status" value="1"/>
</dbReference>
<gene>
    <name evidence="3" type="primary">paaJ</name>
    <name evidence="3" type="ORF">GGG17_04320</name>
</gene>
<protein>
    <submittedName>
        <fullName evidence="3">Phenylacetate-CoA oxygenase subunit PaaJ</fullName>
    </submittedName>
</protein>
<dbReference type="Pfam" id="PF01883">
    <property type="entry name" value="FeS_assembly_P"/>
    <property type="match status" value="1"/>
</dbReference>
<accession>A0A6I3IML4</accession>
<dbReference type="NCBIfam" id="TIGR02159">
    <property type="entry name" value="PA_CoA_Oxy4"/>
    <property type="match status" value="1"/>
</dbReference>
<feature type="domain" description="MIP18 family-like" evidence="1">
    <location>
        <begin position="3"/>
        <end position="70"/>
    </location>
</feature>
<organism evidence="3 4">
    <name type="scientific">Arsenicicoccus cauae</name>
    <dbReference type="NCBI Taxonomy" id="2663847"/>
    <lineage>
        <taxon>Bacteria</taxon>
        <taxon>Bacillati</taxon>
        <taxon>Actinomycetota</taxon>
        <taxon>Actinomycetes</taxon>
        <taxon>Micrococcales</taxon>
        <taxon>Intrasporangiaceae</taxon>
        <taxon>Arsenicicoccus</taxon>
    </lineage>
</organism>
<dbReference type="InterPro" id="IPR002744">
    <property type="entry name" value="MIP18-like"/>
</dbReference>
<dbReference type="InterPro" id="IPR056572">
    <property type="entry name" value="Zn_ribbon_PaaD"/>
</dbReference>
<keyword evidence="4" id="KW-1185">Reference proteome</keyword>
<dbReference type="Proteomes" id="UP000431092">
    <property type="component" value="Unassembled WGS sequence"/>
</dbReference>
<dbReference type="PANTHER" id="PTHR42831:SF3">
    <property type="entry name" value="1,2-PHENYLACETYL-COA EPOXIDASE, SUBUNIT D-RELATED"/>
    <property type="match status" value="1"/>
</dbReference>
<evidence type="ECO:0000259" key="1">
    <source>
        <dbReference type="Pfam" id="PF01883"/>
    </source>
</evidence>
<reference evidence="3 4" key="1">
    <citation type="submission" date="2019-11" db="EMBL/GenBank/DDBJ databases">
        <title>Whole genome sequencing identifies a novel species of the genus Arsenicicoccus isolated from human blood.</title>
        <authorList>
            <person name="Jeong J.H."/>
            <person name="Kweon O.J."/>
            <person name="Kim H.R."/>
            <person name="Kim T.-H."/>
            <person name="Ha S.-M."/>
            <person name="Lee M.-K."/>
        </authorList>
    </citation>
    <scope>NUCLEOTIDE SEQUENCE [LARGE SCALE GENOMIC DNA]</scope>
    <source>
        <strain evidence="3 4">MKL-02</strain>
    </source>
</reference>
<dbReference type="AlphaFoldDB" id="A0A6I3IML4"/>
<dbReference type="PANTHER" id="PTHR42831">
    <property type="entry name" value="FE-S PROTEIN MATURATION AUXILIARY FACTOR YITW"/>
    <property type="match status" value="1"/>
</dbReference>
<proteinExistence type="predicted"/>
<evidence type="ECO:0000313" key="4">
    <source>
        <dbReference type="Proteomes" id="UP000431092"/>
    </source>
</evidence>
<dbReference type="SUPFAM" id="SSF117916">
    <property type="entry name" value="Fe-S cluster assembly (FSCA) domain-like"/>
    <property type="match status" value="1"/>
</dbReference>
<comment type="caution">
    <text evidence="3">The sequence shown here is derived from an EMBL/GenBank/DDBJ whole genome shotgun (WGS) entry which is preliminary data.</text>
</comment>
<evidence type="ECO:0000313" key="3">
    <source>
        <dbReference type="EMBL" id="MTB71210.1"/>
    </source>
</evidence>
<feature type="domain" description="PaaD zinc beta ribbon" evidence="2">
    <location>
        <begin position="121"/>
        <end position="164"/>
    </location>
</feature>